<dbReference type="AlphaFoldDB" id="A0A1I1E7Y9"/>
<dbReference type="EMBL" id="FOKW01000002">
    <property type="protein sequence ID" value="SFB82762.1"/>
    <property type="molecule type" value="Genomic_DNA"/>
</dbReference>
<accession>A0A1I1E7Y9</accession>
<protein>
    <submittedName>
        <fullName evidence="1">Uncharacterized protein</fullName>
    </submittedName>
</protein>
<organism evidence="1 2">
    <name type="scientific">Natronobacterium haloterrestre</name>
    <name type="common">Halobiforma haloterrestris</name>
    <dbReference type="NCBI Taxonomy" id="148448"/>
    <lineage>
        <taxon>Archaea</taxon>
        <taxon>Methanobacteriati</taxon>
        <taxon>Methanobacteriota</taxon>
        <taxon>Stenosarchaea group</taxon>
        <taxon>Halobacteria</taxon>
        <taxon>Halobacteriales</taxon>
        <taxon>Natrialbaceae</taxon>
        <taxon>Natronobacterium</taxon>
    </lineage>
</organism>
<keyword evidence="2" id="KW-1185">Reference proteome</keyword>
<dbReference type="Proteomes" id="UP000199161">
    <property type="component" value="Unassembled WGS sequence"/>
</dbReference>
<sequence length="35" mass="3899">MTDAGSERSTDDDEEESSGWFDIVLDVVLESLGFF</sequence>
<name>A0A1I1E7Y9_NATHA</name>
<gene>
    <name evidence="1" type="ORF">SAMN05444422_102249</name>
</gene>
<reference evidence="2" key="1">
    <citation type="submission" date="2016-10" db="EMBL/GenBank/DDBJ databases">
        <authorList>
            <person name="Varghese N."/>
            <person name="Submissions S."/>
        </authorList>
    </citation>
    <scope>NUCLEOTIDE SEQUENCE [LARGE SCALE GENOMIC DNA]</scope>
    <source>
        <strain evidence="2">DSM 13078</strain>
    </source>
</reference>
<evidence type="ECO:0000313" key="2">
    <source>
        <dbReference type="Proteomes" id="UP000199161"/>
    </source>
</evidence>
<evidence type="ECO:0000313" key="1">
    <source>
        <dbReference type="EMBL" id="SFB82762.1"/>
    </source>
</evidence>
<proteinExistence type="predicted"/>